<name>A0ABD1BHR4_CARAN</name>
<dbReference type="Gene3D" id="3.40.50.10810">
    <property type="entry name" value="Tandem AAA-ATPase domain"/>
    <property type="match status" value="1"/>
</dbReference>
<feature type="region of interest" description="Disordered" evidence="8">
    <location>
        <begin position="234"/>
        <end position="385"/>
    </location>
</feature>
<feature type="compositionally biased region" description="Basic and acidic residues" evidence="8">
    <location>
        <begin position="620"/>
        <end position="629"/>
    </location>
</feature>
<evidence type="ECO:0000259" key="10">
    <source>
        <dbReference type="PROSITE" id="PS51194"/>
    </source>
</evidence>
<feature type="region of interest" description="Disordered" evidence="8">
    <location>
        <begin position="449"/>
        <end position="583"/>
    </location>
</feature>
<evidence type="ECO:0000259" key="9">
    <source>
        <dbReference type="PROSITE" id="PS51192"/>
    </source>
</evidence>
<feature type="compositionally biased region" description="Basic and acidic residues" evidence="8">
    <location>
        <begin position="509"/>
        <end position="518"/>
    </location>
</feature>
<dbReference type="CDD" id="cd18793">
    <property type="entry name" value="SF2_C_SNF"/>
    <property type="match status" value="1"/>
</dbReference>
<comment type="caution">
    <text evidence="11">The sequence shown here is derived from an EMBL/GenBank/DDBJ whole genome shotgun (WGS) entry which is preliminary data.</text>
</comment>
<feature type="region of interest" description="Disordered" evidence="8">
    <location>
        <begin position="608"/>
        <end position="636"/>
    </location>
</feature>
<dbReference type="GO" id="GO:0016787">
    <property type="term" value="F:hydrolase activity"/>
    <property type="evidence" value="ECO:0007669"/>
    <property type="project" value="UniProtKB-KW"/>
</dbReference>
<evidence type="ECO:0000256" key="8">
    <source>
        <dbReference type="SAM" id="MobiDB-lite"/>
    </source>
</evidence>
<accession>A0ABD1BHR4</accession>
<dbReference type="Pfam" id="PF00271">
    <property type="entry name" value="Helicase_C"/>
    <property type="match status" value="1"/>
</dbReference>
<feature type="domain" description="Helicase ATP-binding" evidence="9">
    <location>
        <begin position="888"/>
        <end position="1098"/>
    </location>
</feature>
<keyword evidence="7" id="KW-0539">Nucleus</keyword>
<evidence type="ECO:0000313" key="12">
    <source>
        <dbReference type="Proteomes" id="UP001558713"/>
    </source>
</evidence>
<dbReference type="PROSITE" id="PS51192">
    <property type="entry name" value="HELICASE_ATP_BIND_1"/>
    <property type="match status" value="1"/>
</dbReference>
<evidence type="ECO:0000256" key="7">
    <source>
        <dbReference type="ARBA" id="ARBA00023242"/>
    </source>
</evidence>
<feature type="compositionally biased region" description="Basic and acidic residues" evidence="8">
    <location>
        <begin position="459"/>
        <end position="474"/>
    </location>
</feature>
<protein>
    <submittedName>
        <fullName evidence="11">SNF2 domain-containing protein CLASSY 3</fullName>
    </submittedName>
</protein>
<gene>
    <name evidence="11" type="ORF">V5N11_014579</name>
</gene>
<dbReference type="InterPro" id="IPR000330">
    <property type="entry name" value="SNF2_N"/>
</dbReference>
<evidence type="ECO:0000256" key="2">
    <source>
        <dbReference type="ARBA" id="ARBA00022741"/>
    </source>
</evidence>
<feature type="compositionally biased region" description="Basic and acidic residues" evidence="8">
    <location>
        <begin position="243"/>
        <end position="254"/>
    </location>
</feature>
<dbReference type="CDD" id="cd18007">
    <property type="entry name" value="DEXHc_ATRX-like"/>
    <property type="match status" value="1"/>
</dbReference>
<feature type="compositionally biased region" description="Basic and acidic residues" evidence="8">
    <location>
        <begin position="531"/>
        <end position="540"/>
    </location>
</feature>
<dbReference type="GO" id="GO:0003677">
    <property type="term" value="F:DNA binding"/>
    <property type="evidence" value="ECO:0007669"/>
    <property type="project" value="UniProtKB-KW"/>
</dbReference>
<reference evidence="11 12" key="1">
    <citation type="submission" date="2024-04" db="EMBL/GenBank/DDBJ databases">
        <title>Genome assembly C_amara_ONT_v2.</title>
        <authorList>
            <person name="Yant L."/>
            <person name="Moore C."/>
            <person name="Slenker M."/>
        </authorList>
    </citation>
    <scope>NUCLEOTIDE SEQUENCE [LARGE SCALE GENOMIC DNA]</scope>
    <source>
        <tissue evidence="11">Leaf</tissue>
    </source>
</reference>
<evidence type="ECO:0000256" key="3">
    <source>
        <dbReference type="ARBA" id="ARBA00022801"/>
    </source>
</evidence>
<feature type="compositionally biased region" description="Acidic residues" evidence="8">
    <location>
        <begin position="264"/>
        <end position="283"/>
    </location>
</feature>
<dbReference type="InterPro" id="IPR027417">
    <property type="entry name" value="P-loop_NTPase"/>
</dbReference>
<keyword evidence="4" id="KW-0347">Helicase</keyword>
<dbReference type="PANTHER" id="PTHR45821">
    <property type="entry name" value="SNF2 DOMAIN-CONTAINING PROTEIN CLASSY 2-RELATED"/>
    <property type="match status" value="1"/>
</dbReference>
<dbReference type="EMBL" id="JBANAX010000316">
    <property type="protein sequence ID" value="KAL1214345.1"/>
    <property type="molecule type" value="Genomic_DNA"/>
</dbReference>
<feature type="compositionally biased region" description="Basic and acidic residues" evidence="8">
    <location>
        <begin position="365"/>
        <end position="385"/>
    </location>
</feature>
<dbReference type="Gene3D" id="3.40.50.300">
    <property type="entry name" value="P-loop containing nucleotide triphosphate hydrolases"/>
    <property type="match status" value="1"/>
</dbReference>
<feature type="compositionally biased region" description="Low complexity" evidence="8">
    <location>
        <begin position="295"/>
        <end position="315"/>
    </location>
</feature>
<evidence type="ECO:0000256" key="4">
    <source>
        <dbReference type="ARBA" id="ARBA00022806"/>
    </source>
</evidence>
<dbReference type="PROSITE" id="PS51194">
    <property type="entry name" value="HELICASE_CTER"/>
    <property type="match status" value="1"/>
</dbReference>
<evidence type="ECO:0000256" key="6">
    <source>
        <dbReference type="ARBA" id="ARBA00023125"/>
    </source>
</evidence>
<dbReference type="FunFam" id="3.40.50.300:FF:002151">
    <property type="entry name" value="SNF2 domain-containing protein CLASSY 3"/>
    <property type="match status" value="1"/>
</dbReference>
<dbReference type="InterPro" id="IPR001650">
    <property type="entry name" value="Helicase_C-like"/>
</dbReference>
<feature type="region of interest" description="Disordered" evidence="8">
    <location>
        <begin position="15"/>
        <end position="59"/>
    </location>
</feature>
<dbReference type="GO" id="GO:0010468">
    <property type="term" value="P:regulation of gene expression"/>
    <property type="evidence" value="ECO:0007669"/>
    <property type="project" value="UniProtKB-ARBA"/>
</dbReference>
<dbReference type="InterPro" id="IPR049730">
    <property type="entry name" value="SNF2/RAD54-like_C"/>
</dbReference>
<dbReference type="GO" id="GO:0005524">
    <property type="term" value="F:ATP binding"/>
    <property type="evidence" value="ECO:0007669"/>
    <property type="project" value="UniProtKB-KW"/>
</dbReference>
<dbReference type="InterPro" id="IPR014001">
    <property type="entry name" value="Helicase_ATP-bd"/>
</dbReference>
<evidence type="ECO:0000313" key="11">
    <source>
        <dbReference type="EMBL" id="KAL1214345.1"/>
    </source>
</evidence>
<sequence>MEWIGKRIKARNKERLQVVNKRKKTEAKASVTSPAWKRKQIRQTDDDSDLEDITPASNDGLSAQVNLTQFASLRIGSEQDISVKDSLSRVIRDLEVHKSVPSFSRLRDGSEQNLFVKKDQCSPEIRCLNVEKSVPSSSRLRDGSEQNMCVKGQCSPEVRCLNVEKSVPSSSRLRDGSEQNLYLKDKCSPEIRGLKVEKSVPSSAGSEENLCLKDKCSPEIRVLDVGKSVPEIEILSNSESENEERPSAKKKLFEENDCTIIESTSDEEDGTSETEEEEEDSSEDNNTKDDTVVNSLSSGDPSSSSSSSSSSSFSSSDDEFNFKEVVGDTDNDTLRKARSPPVKKVSMAARKPLERYKRSGSSLTKPREEAKKIRKSNSREEEGRQDVVGIVTNQPSNAVFTCAHCGKENKGISNSRASFIRQQALRDDIEAVNNFTVTNLLNYEDAVSINSGKTPENPSRPELKNPETRKEVEPPQKPSTSRPEMFSSEKEKELQVPGKPSTSRPEIFSLEKAKEVPALDKPSTSRPEIFSLEKAKEVQALDKPSTSRPEIFSLEKAKEVPAPGKLSRPEIQNSEKEKEVQINNSLGSMIPALAEGLNKSVVTNEPIDYESDFSISSADKSGDESEPEVRPSNNNAEWRMLNGNHKEVDLFRLLVNSVWEKGQLGERGEEEGDKLVSSLEEQYQELAKEDQRKYDDDGLLIIRPPPLVERFGVKEPQSLPEMSDSEIEEAKLWEELAFYSRSNDVGIELLSQLEKEIATDESTAARCRKGNHELYLDIEIGLKCIHCGFVEREIRSMDASEWGEKNISGRRKIDRYDEEENNSFMGKLGFDEVLNKNSLNGGCVSFEGTVWDKIPGVKSQMYPHQQEGFEFIWRNLAGTIVLNELKDFENSDETGGCIMSHAPGTGKTRLTIIFLQAYLECFPNCKPVIIAPASLLLTWAEEFKKWNISIPFHNLSSLEFTGKESSAALGLLMQKNSSARSTNEIRMVKIYSWMKSKSILGISYNLYEKLAGVKDEDKKTKTAREVKPDKELEDIREILMGIPGLLVLDEAHTPRNQRSCIWKTLSKVETQKRILLSGTPFQNNFQELCNVLGLARPKYLERLTSTLKKSGMTVTKRGKRALGNEINNRGIEELKAVMLPFVHVHKGSILQKSLPGLRECVVVLNPPELQKRVLESIEVTHNQKQKNVFETEHKLSLVSVHPSLVSRCKLTEKEKLSIDEALLAQLKKIRLDPNQSVKTRFLMEFIGLCEVIKEKVLVFSQYIDPLKLIMKHLVSRFNWNPGEEVLYMHGKIEQKQRQTLINEFNDPKSKAKVFLASTKACSEGITLVGASRVILLDVVWNPAVERQAISRAYRIGQQRIVYTYHLVAKGTPEGPKYCKQAQKDRISELVFACSSRPDKGKEKIAEAVTEDKVLDTMVQHSKLRDMFDNLIVQPKEADLVEGFSILMP</sequence>
<comment type="subcellular location">
    <subcellularLocation>
        <location evidence="1">Nucleus</location>
    </subcellularLocation>
</comment>
<keyword evidence="5" id="KW-0067">ATP-binding</keyword>
<dbReference type="PANTHER" id="PTHR45821:SF6">
    <property type="entry name" value="SNF2 DOMAIN-CONTAINING PROTEIN CLASSY 3"/>
    <property type="match status" value="1"/>
</dbReference>
<evidence type="ECO:0000256" key="1">
    <source>
        <dbReference type="ARBA" id="ARBA00004123"/>
    </source>
</evidence>
<dbReference type="Pfam" id="PF00176">
    <property type="entry name" value="SNF2-rel_dom"/>
    <property type="match status" value="1"/>
</dbReference>
<keyword evidence="2" id="KW-0547">Nucleotide-binding</keyword>
<dbReference type="Proteomes" id="UP001558713">
    <property type="component" value="Unassembled WGS sequence"/>
</dbReference>
<dbReference type="InterPro" id="IPR038718">
    <property type="entry name" value="SNF2-like_sf"/>
</dbReference>
<dbReference type="FunFam" id="3.40.50.10810:FF:000109">
    <property type="entry name" value="SNF2 domain-containing protein CLASSY 4"/>
    <property type="match status" value="1"/>
</dbReference>
<feature type="domain" description="Helicase C-terminal" evidence="10">
    <location>
        <begin position="1244"/>
        <end position="1404"/>
    </location>
</feature>
<organism evidence="11 12">
    <name type="scientific">Cardamine amara subsp. amara</name>
    <dbReference type="NCBI Taxonomy" id="228776"/>
    <lineage>
        <taxon>Eukaryota</taxon>
        <taxon>Viridiplantae</taxon>
        <taxon>Streptophyta</taxon>
        <taxon>Embryophyta</taxon>
        <taxon>Tracheophyta</taxon>
        <taxon>Spermatophyta</taxon>
        <taxon>Magnoliopsida</taxon>
        <taxon>eudicotyledons</taxon>
        <taxon>Gunneridae</taxon>
        <taxon>Pentapetalae</taxon>
        <taxon>rosids</taxon>
        <taxon>malvids</taxon>
        <taxon>Brassicales</taxon>
        <taxon>Brassicaceae</taxon>
        <taxon>Cardamineae</taxon>
        <taxon>Cardamine</taxon>
    </lineage>
</organism>
<dbReference type="SUPFAM" id="SSF52540">
    <property type="entry name" value="P-loop containing nucleoside triphosphate hydrolases"/>
    <property type="match status" value="2"/>
</dbReference>
<dbReference type="InterPro" id="IPR044567">
    <property type="entry name" value="CLSY/DRD1"/>
</dbReference>
<evidence type="ECO:0000256" key="5">
    <source>
        <dbReference type="ARBA" id="ARBA00022840"/>
    </source>
</evidence>
<keyword evidence="12" id="KW-1185">Reference proteome</keyword>
<dbReference type="GO" id="GO:0004386">
    <property type="term" value="F:helicase activity"/>
    <property type="evidence" value="ECO:0007669"/>
    <property type="project" value="UniProtKB-KW"/>
</dbReference>
<proteinExistence type="predicted"/>
<dbReference type="SMART" id="SM00490">
    <property type="entry name" value="HELICc"/>
    <property type="match status" value="1"/>
</dbReference>
<dbReference type="SMART" id="SM00487">
    <property type="entry name" value="DEXDc"/>
    <property type="match status" value="1"/>
</dbReference>
<keyword evidence="3" id="KW-0378">Hydrolase</keyword>
<dbReference type="GO" id="GO:0005634">
    <property type="term" value="C:nucleus"/>
    <property type="evidence" value="ECO:0007669"/>
    <property type="project" value="UniProtKB-SubCell"/>
</dbReference>
<keyword evidence="6" id="KW-0238">DNA-binding</keyword>